<evidence type="ECO:0000313" key="3">
    <source>
        <dbReference type="Proteomes" id="UP000000314"/>
    </source>
</evidence>
<feature type="compositionally biased region" description="Acidic residues" evidence="1">
    <location>
        <begin position="123"/>
        <end position="139"/>
    </location>
</feature>
<dbReference type="InParanoid" id="C4QYJ3"/>
<dbReference type="GeneID" id="8197052"/>
<dbReference type="HOGENOM" id="CLU_642682_0_0_1"/>
<accession>C4QYJ3</accession>
<protein>
    <submittedName>
        <fullName evidence="2">Uncharacterized protein</fullName>
    </submittedName>
</protein>
<feature type="region of interest" description="Disordered" evidence="1">
    <location>
        <begin position="200"/>
        <end position="223"/>
    </location>
</feature>
<dbReference type="eggNOG" id="ENOG502SG69">
    <property type="taxonomic scope" value="Eukaryota"/>
</dbReference>
<name>C4QYJ3_KOMPG</name>
<dbReference type="RefSeq" id="XP_002490597.1">
    <property type="nucleotide sequence ID" value="XM_002490552.1"/>
</dbReference>
<evidence type="ECO:0000256" key="1">
    <source>
        <dbReference type="SAM" id="MobiDB-lite"/>
    </source>
</evidence>
<dbReference type="Proteomes" id="UP000000314">
    <property type="component" value="Chromosome 1"/>
</dbReference>
<keyword evidence="3" id="KW-1185">Reference proteome</keyword>
<dbReference type="KEGG" id="ppa:PAS_chr1-4_0464"/>
<gene>
    <name evidence="2" type="ordered locus">PAS_chr1-4_0464</name>
</gene>
<feature type="compositionally biased region" description="Polar residues" evidence="1">
    <location>
        <begin position="200"/>
        <end position="215"/>
    </location>
</feature>
<dbReference type="AlphaFoldDB" id="C4QYJ3"/>
<organism evidence="2 3">
    <name type="scientific">Komagataella phaffii (strain GS115 / ATCC 20864)</name>
    <name type="common">Yeast</name>
    <name type="synonym">Pichia pastoris</name>
    <dbReference type="NCBI Taxonomy" id="644223"/>
    <lineage>
        <taxon>Eukaryota</taxon>
        <taxon>Fungi</taxon>
        <taxon>Dikarya</taxon>
        <taxon>Ascomycota</taxon>
        <taxon>Saccharomycotina</taxon>
        <taxon>Pichiomycetes</taxon>
        <taxon>Pichiales</taxon>
        <taxon>Pichiaceae</taxon>
        <taxon>Komagataella</taxon>
    </lineage>
</organism>
<evidence type="ECO:0000313" key="2">
    <source>
        <dbReference type="EMBL" id="CAY68316.1"/>
    </source>
</evidence>
<reference evidence="2 3" key="1">
    <citation type="journal article" date="2009" name="Nat. Biotechnol.">
        <title>Genome sequence of the recombinant protein production host Pichia pastoris.</title>
        <authorList>
            <person name="De Schutter K."/>
            <person name="Lin Y.C."/>
            <person name="Tiels P."/>
            <person name="Van Hecke A."/>
            <person name="Glinka S."/>
            <person name="Weber-Lehmann J."/>
            <person name="Rouze P."/>
            <person name="Van de Peer Y."/>
            <person name="Callewaert N."/>
        </authorList>
    </citation>
    <scope>NUCLEOTIDE SEQUENCE [LARGE SCALE GENOMIC DNA]</scope>
    <source>
        <strain evidence="3">GS115 / ATCC 20864</strain>
    </source>
</reference>
<proteinExistence type="predicted"/>
<feature type="region of interest" description="Disordered" evidence="1">
    <location>
        <begin position="120"/>
        <end position="139"/>
    </location>
</feature>
<dbReference type="EMBL" id="FN392319">
    <property type="protein sequence ID" value="CAY68316.1"/>
    <property type="molecule type" value="Genomic_DNA"/>
</dbReference>
<dbReference type="OrthoDB" id="3981190at2759"/>
<sequence>MILLKNDEFAISVNKFGTAKPTNDRGGYSQRILSVVGRKGNYNPEKQGNETRKRKALNRVQSFSGQREGTSVLHAWKEKFKEKQKMHLESPLPQRKKRRVDYKLGLEYLTQKFNCTFRKESTQDQDDWNNDDTEHDENETDEDYIMPLTLYTSEFLDSSSLLEDDIELKTTAGCHWFISDYSAMEIDSELSTGRNDEFSTNQLASQSQTITSVDSSKPADLPHEETQMSPFLEEENFAPKVDEPNMKGLNQTASSTGKNSIIESYSVPTFNPAKEEPQILPLTINDPEFFDSLKMTKDKENKNVSTLSIRSPSNHANVHPQGSIKFHGSARLIIYSKNERPKRNIQSQNNSTIISMPNSTTSPKSILKNSINEYAQAENVRAHHCDQVHVDEFIKLFETHEQNRINSEPFLSQIRQNQVQSYYYNIS</sequence>